<accession>A0A915JWM5</accession>
<evidence type="ECO:0000313" key="1">
    <source>
        <dbReference type="Proteomes" id="UP000887565"/>
    </source>
</evidence>
<organism evidence="1 2">
    <name type="scientific">Romanomermis culicivorax</name>
    <name type="common">Nematode worm</name>
    <dbReference type="NCBI Taxonomy" id="13658"/>
    <lineage>
        <taxon>Eukaryota</taxon>
        <taxon>Metazoa</taxon>
        <taxon>Ecdysozoa</taxon>
        <taxon>Nematoda</taxon>
        <taxon>Enoplea</taxon>
        <taxon>Dorylaimia</taxon>
        <taxon>Mermithida</taxon>
        <taxon>Mermithoidea</taxon>
        <taxon>Mermithidae</taxon>
        <taxon>Romanomermis</taxon>
    </lineage>
</organism>
<name>A0A915JWM5_ROMCU</name>
<keyword evidence="1" id="KW-1185">Reference proteome</keyword>
<dbReference type="WBParaSite" id="nRc.2.0.1.t30830-RA">
    <property type="protein sequence ID" value="nRc.2.0.1.t30830-RA"/>
    <property type="gene ID" value="nRc.2.0.1.g30830"/>
</dbReference>
<sequence length="77" mass="9069">MEGEDDEDSKMIPPPIIPMGYKIPKKHEVETSTPVSTTPVLEIKKDRLCHEHGERIRDIRAYQFSLFRRRNAIDRHL</sequence>
<proteinExistence type="predicted"/>
<dbReference type="Proteomes" id="UP000887565">
    <property type="component" value="Unplaced"/>
</dbReference>
<protein>
    <submittedName>
        <fullName evidence="2">Uncharacterized protein</fullName>
    </submittedName>
</protein>
<reference evidence="2" key="1">
    <citation type="submission" date="2022-11" db="UniProtKB">
        <authorList>
            <consortium name="WormBaseParasite"/>
        </authorList>
    </citation>
    <scope>IDENTIFICATION</scope>
</reference>
<evidence type="ECO:0000313" key="2">
    <source>
        <dbReference type="WBParaSite" id="nRc.2.0.1.t30830-RA"/>
    </source>
</evidence>
<dbReference type="AlphaFoldDB" id="A0A915JWM5"/>